<reference evidence="1 2" key="1">
    <citation type="submission" date="2018-01" db="EMBL/GenBank/DDBJ databases">
        <title>Metagenomic assembled genomes from two thermal pools in the Uzon Caldera, Kamchatka, Russia.</title>
        <authorList>
            <person name="Wilkins L."/>
            <person name="Ettinger C."/>
        </authorList>
    </citation>
    <scope>NUCLEOTIDE SEQUENCE [LARGE SCALE GENOMIC DNA]</scope>
    <source>
        <strain evidence="1">ZAV-04</strain>
    </source>
</reference>
<dbReference type="Proteomes" id="UP000242288">
    <property type="component" value="Unassembled WGS sequence"/>
</dbReference>
<gene>
    <name evidence="1" type="ORF">C0186_00455</name>
</gene>
<sequence>MGKPAQPKKVLLFIGTLFKDKEVYYRARQILEKFFGEIILESSPKQWNYSDYYTAELGSPILRRFMFFKNLISEGDIAQIKIQTNQIEEELSKDGKRTINLDPGYIGLAKLILATTKDYSHRIYLKDGIYAEVTLIFRDNSFRPYINTYRDYAEDEYIKLFNLARAIYKDLLLK</sequence>
<accession>A0A2J6WQT2</accession>
<protein>
    <submittedName>
        <fullName evidence="1">DUF4416 domain-containing protein</fullName>
    </submittedName>
</protein>
<organism evidence="1 2">
    <name type="scientific">Thermodesulfovibrio aggregans</name>
    <dbReference type="NCBI Taxonomy" id="86166"/>
    <lineage>
        <taxon>Bacteria</taxon>
        <taxon>Pseudomonadati</taxon>
        <taxon>Nitrospirota</taxon>
        <taxon>Thermodesulfovibrionia</taxon>
        <taxon>Thermodesulfovibrionales</taxon>
        <taxon>Thermodesulfovibrionaceae</taxon>
        <taxon>Thermodesulfovibrio</taxon>
    </lineage>
</organism>
<dbReference type="InterPro" id="IPR025529">
    <property type="entry name" value="DUF4416"/>
</dbReference>
<proteinExistence type="predicted"/>
<comment type="caution">
    <text evidence="1">The sequence shown here is derived from an EMBL/GenBank/DDBJ whole genome shotgun (WGS) entry which is preliminary data.</text>
</comment>
<dbReference type="AlphaFoldDB" id="A0A2J6WQT2"/>
<name>A0A2J6WQT2_9BACT</name>
<evidence type="ECO:0000313" key="2">
    <source>
        <dbReference type="Proteomes" id="UP000242288"/>
    </source>
</evidence>
<dbReference type="Pfam" id="PF14385">
    <property type="entry name" value="DUF4416"/>
    <property type="match status" value="1"/>
</dbReference>
<evidence type="ECO:0000313" key="1">
    <source>
        <dbReference type="EMBL" id="PMP72725.1"/>
    </source>
</evidence>
<dbReference type="EMBL" id="PNIO01000005">
    <property type="protein sequence ID" value="PMP72725.1"/>
    <property type="molecule type" value="Genomic_DNA"/>
</dbReference>